<evidence type="ECO:0000256" key="2">
    <source>
        <dbReference type="ARBA" id="ARBA00022884"/>
    </source>
</evidence>
<dbReference type="InterPro" id="IPR036986">
    <property type="entry name" value="S4_RNA-bd_sf"/>
</dbReference>
<proteinExistence type="inferred from homology"/>
<dbReference type="EMBL" id="RJVI01000001">
    <property type="protein sequence ID" value="ROR35102.1"/>
    <property type="molecule type" value="Genomic_DNA"/>
</dbReference>
<accession>A0A3N1YBQ7</accession>
<dbReference type="Pfam" id="PF01479">
    <property type="entry name" value="S4"/>
    <property type="match status" value="1"/>
</dbReference>
<dbReference type="GO" id="GO:0043023">
    <property type="term" value="F:ribosomal large subunit binding"/>
    <property type="evidence" value="ECO:0007669"/>
    <property type="project" value="InterPro"/>
</dbReference>
<evidence type="ECO:0000313" key="8">
    <source>
        <dbReference type="Proteomes" id="UP000276634"/>
    </source>
</evidence>
<dbReference type="SUPFAM" id="SSF55174">
    <property type="entry name" value="Alpha-L RNA-binding motif"/>
    <property type="match status" value="1"/>
</dbReference>
<name>A0A3N1YBQ7_9GAMM</name>
<dbReference type="InterPro" id="IPR025708">
    <property type="entry name" value="HSP15"/>
</dbReference>
<dbReference type="OrthoDB" id="9797176at2"/>
<keyword evidence="3 4" id="KW-0238">DNA-binding</keyword>
<feature type="region of interest" description="Disordered" evidence="5">
    <location>
        <begin position="74"/>
        <end position="123"/>
    </location>
</feature>
<dbReference type="RefSeq" id="WP_123400743.1">
    <property type="nucleotide sequence ID" value="NZ_RJVI01000001.1"/>
</dbReference>
<dbReference type="PIRSF" id="PIRSF016821">
    <property type="entry name" value="HSP15"/>
    <property type="match status" value="1"/>
</dbReference>
<dbReference type="CDD" id="cd00165">
    <property type="entry name" value="S4"/>
    <property type="match status" value="1"/>
</dbReference>
<evidence type="ECO:0000256" key="4">
    <source>
        <dbReference type="PIRNR" id="PIRNR016821"/>
    </source>
</evidence>
<keyword evidence="7" id="KW-0346">Stress response</keyword>
<feature type="domain" description="RNA-binding S4" evidence="6">
    <location>
        <begin position="1"/>
        <end position="64"/>
    </location>
</feature>
<sequence length="123" mass="14440">MRLDKWLWAARFFKTRALAAEAVAGGKVHVNGVRCKPAKEIRPGDRLRITRGEHTYEVIVRALERQRRPAPKARLLYEETEESAARRREEVERRRLEGRSAVHRPGRPDKRARRILQRLRRGG</sequence>
<evidence type="ECO:0000256" key="3">
    <source>
        <dbReference type="ARBA" id="ARBA00023125"/>
    </source>
</evidence>
<evidence type="ECO:0000256" key="5">
    <source>
        <dbReference type="SAM" id="MobiDB-lite"/>
    </source>
</evidence>
<dbReference type="SMART" id="SM00363">
    <property type="entry name" value="S4"/>
    <property type="match status" value="1"/>
</dbReference>
<evidence type="ECO:0000313" key="7">
    <source>
        <dbReference type="EMBL" id="ROR35102.1"/>
    </source>
</evidence>
<evidence type="ECO:0000259" key="6">
    <source>
        <dbReference type="SMART" id="SM00363"/>
    </source>
</evidence>
<keyword evidence="8" id="KW-1185">Reference proteome</keyword>
<dbReference type="InterPro" id="IPR002942">
    <property type="entry name" value="S4_RNA-bd"/>
</dbReference>
<dbReference type="AlphaFoldDB" id="A0A3N1YBQ7"/>
<dbReference type="GO" id="GO:0034605">
    <property type="term" value="P:cellular response to heat"/>
    <property type="evidence" value="ECO:0007669"/>
    <property type="project" value="InterPro"/>
</dbReference>
<dbReference type="GO" id="GO:0003727">
    <property type="term" value="F:single-stranded RNA binding"/>
    <property type="evidence" value="ECO:0007669"/>
    <property type="project" value="InterPro"/>
</dbReference>
<dbReference type="PROSITE" id="PS50889">
    <property type="entry name" value="S4"/>
    <property type="match status" value="1"/>
</dbReference>
<dbReference type="GO" id="GO:0003677">
    <property type="term" value="F:DNA binding"/>
    <property type="evidence" value="ECO:0007669"/>
    <property type="project" value="UniProtKB-KW"/>
</dbReference>
<dbReference type="Proteomes" id="UP000276634">
    <property type="component" value="Unassembled WGS sequence"/>
</dbReference>
<reference evidence="7 8" key="1">
    <citation type="submission" date="2018-11" db="EMBL/GenBank/DDBJ databases">
        <title>Genomic Encyclopedia of Type Strains, Phase IV (KMG-IV): sequencing the most valuable type-strain genomes for metagenomic binning, comparative biology and taxonomic classification.</title>
        <authorList>
            <person name="Goeker M."/>
        </authorList>
    </citation>
    <scope>NUCLEOTIDE SEQUENCE [LARGE SCALE GENOMIC DNA]</scope>
    <source>
        <strain evidence="7 8">DSM 100275</strain>
    </source>
</reference>
<organism evidence="7 8">
    <name type="scientific">Inmirania thermothiophila</name>
    <dbReference type="NCBI Taxonomy" id="1750597"/>
    <lineage>
        <taxon>Bacteria</taxon>
        <taxon>Pseudomonadati</taxon>
        <taxon>Pseudomonadota</taxon>
        <taxon>Gammaproteobacteria</taxon>
        <taxon>Chromatiales</taxon>
        <taxon>Ectothiorhodospiraceae</taxon>
        <taxon>Inmirania</taxon>
    </lineage>
</organism>
<feature type="compositionally biased region" description="Basic and acidic residues" evidence="5">
    <location>
        <begin position="83"/>
        <end position="100"/>
    </location>
</feature>
<feature type="compositionally biased region" description="Basic residues" evidence="5">
    <location>
        <begin position="101"/>
        <end position="123"/>
    </location>
</feature>
<comment type="similarity">
    <text evidence="1 4">Belongs to the HSP15 family.</text>
</comment>
<protein>
    <recommendedName>
        <fullName evidence="4">Heat shock protein 15</fullName>
    </recommendedName>
</protein>
<evidence type="ECO:0000256" key="1">
    <source>
        <dbReference type="ARBA" id="ARBA00008396"/>
    </source>
</evidence>
<keyword evidence="2 4" id="KW-0694">RNA-binding</keyword>
<dbReference type="Gene3D" id="3.10.290.10">
    <property type="entry name" value="RNA-binding S4 domain"/>
    <property type="match status" value="1"/>
</dbReference>
<comment type="caution">
    <text evidence="7">The sequence shown here is derived from an EMBL/GenBank/DDBJ whole genome shotgun (WGS) entry which is preliminary data.</text>
</comment>
<gene>
    <name evidence="7" type="ORF">EDC57_1019</name>
</gene>